<proteinExistence type="inferred from homology"/>
<dbReference type="RefSeq" id="WP_310067041.1">
    <property type="nucleotide sequence ID" value="NZ_JAVDQN010000002.1"/>
</dbReference>
<evidence type="ECO:0000256" key="1">
    <source>
        <dbReference type="ARBA" id="ARBA00003330"/>
    </source>
</evidence>
<keyword evidence="14" id="KW-1185">Reference proteome</keyword>
<comment type="caution">
    <text evidence="13">The sequence shown here is derived from an EMBL/GenBank/DDBJ whole genome shotgun (WGS) entry which is preliminary data.</text>
</comment>
<accession>A0ABU1L134</accession>
<sequence length="240" mass="26222">MSLQEKLDAFRADFKAGKPPFNAPPEIHPVMERATAELIASGQASRAIKAGDRAPHFNLKDQDGNDVSSAALLVKGPLVVTFYRGVWCPYCNIELQAIDEVLPQIQAYGANVVAISPQTAVNSRKSVRTNELGFPVLSDVNGQTGAEFGLRFALPDYLVELYKNLRNDLPAFNDDPGWTLPMPARYVIGQDGIVLYSEVNPDYTRRPDPSDMFPVLEKAAFMTGQTLYVDGGASIGKLAF</sequence>
<evidence type="ECO:0000259" key="12">
    <source>
        <dbReference type="PROSITE" id="PS51352"/>
    </source>
</evidence>
<dbReference type="PANTHER" id="PTHR42801">
    <property type="entry name" value="THIOREDOXIN-DEPENDENT PEROXIDE REDUCTASE"/>
    <property type="match status" value="1"/>
</dbReference>
<comment type="catalytic activity">
    <reaction evidence="11">
        <text>a hydroperoxide + [thioredoxin]-dithiol = an alcohol + [thioredoxin]-disulfide + H2O</text>
        <dbReference type="Rhea" id="RHEA:62620"/>
        <dbReference type="Rhea" id="RHEA-COMP:10698"/>
        <dbReference type="Rhea" id="RHEA-COMP:10700"/>
        <dbReference type="ChEBI" id="CHEBI:15377"/>
        <dbReference type="ChEBI" id="CHEBI:29950"/>
        <dbReference type="ChEBI" id="CHEBI:30879"/>
        <dbReference type="ChEBI" id="CHEBI:35924"/>
        <dbReference type="ChEBI" id="CHEBI:50058"/>
        <dbReference type="EC" id="1.11.1.24"/>
    </reaction>
</comment>
<reference evidence="13 14" key="1">
    <citation type="submission" date="2023-07" db="EMBL/GenBank/DDBJ databases">
        <title>Sorghum-associated microbial communities from plants grown in Nebraska, USA.</title>
        <authorList>
            <person name="Schachtman D."/>
        </authorList>
    </citation>
    <scope>NUCLEOTIDE SEQUENCE [LARGE SCALE GENOMIC DNA]</scope>
    <source>
        <strain evidence="13 14">DS1039</strain>
    </source>
</reference>
<dbReference type="Pfam" id="PF00578">
    <property type="entry name" value="AhpC-TSA"/>
    <property type="match status" value="1"/>
</dbReference>
<evidence type="ECO:0000256" key="8">
    <source>
        <dbReference type="ARBA" id="ARBA00032824"/>
    </source>
</evidence>
<dbReference type="InterPro" id="IPR050924">
    <property type="entry name" value="Peroxiredoxin_BCP/PrxQ"/>
</dbReference>
<evidence type="ECO:0000313" key="13">
    <source>
        <dbReference type="EMBL" id="MDR6376867.1"/>
    </source>
</evidence>
<gene>
    <name evidence="13" type="ORF">J2776_003567</name>
</gene>
<evidence type="ECO:0000256" key="10">
    <source>
        <dbReference type="ARBA" id="ARBA00042639"/>
    </source>
</evidence>
<evidence type="ECO:0000256" key="5">
    <source>
        <dbReference type="ARBA" id="ARBA00023002"/>
    </source>
</evidence>
<evidence type="ECO:0000256" key="11">
    <source>
        <dbReference type="ARBA" id="ARBA00049091"/>
    </source>
</evidence>
<protein>
    <recommendedName>
        <fullName evidence="2">thioredoxin-dependent peroxiredoxin</fullName>
        <ecNumber evidence="2">1.11.1.24</ecNumber>
    </recommendedName>
    <alternativeName>
        <fullName evidence="8">Thioredoxin peroxidase</fullName>
    </alternativeName>
    <alternativeName>
        <fullName evidence="10">Thioredoxin-dependent peroxiredoxin Bcp</fullName>
    </alternativeName>
</protein>
<keyword evidence="4" id="KW-0049">Antioxidant</keyword>
<dbReference type="CDD" id="cd02970">
    <property type="entry name" value="PRX_like2"/>
    <property type="match status" value="1"/>
</dbReference>
<feature type="domain" description="Thioredoxin" evidence="12">
    <location>
        <begin position="48"/>
        <end position="221"/>
    </location>
</feature>
<dbReference type="InterPro" id="IPR013766">
    <property type="entry name" value="Thioredoxin_domain"/>
</dbReference>
<dbReference type="Proteomes" id="UP001185254">
    <property type="component" value="Unassembled WGS sequence"/>
</dbReference>
<dbReference type="InterPro" id="IPR000866">
    <property type="entry name" value="AhpC/TSA"/>
</dbReference>
<dbReference type="InterPro" id="IPR036249">
    <property type="entry name" value="Thioredoxin-like_sf"/>
</dbReference>
<dbReference type="Gene3D" id="3.40.30.10">
    <property type="entry name" value="Glutaredoxin"/>
    <property type="match status" value="1"/>
</dbReference>
<evidence type="ECO:0000256" key="3">
    <source>
        <dbReference type="ARBA" id="ARBA00022559"/>
    </source>
</evidence>
<name>A0ABU1L134_9BURK</name>
<keyword evidence="5" id="KW-0560">Oxidoreductase</keyword>
<evidence type="ECO:0000256" key="6">
    <source>
        <dbReference type="ARBA" id="ARBA00023157"/>
    </source>
</evidence>
<dbReference type="EC" id="1.11.1.24" evidence="2"/>
<evidence type="ECO:0000256" key="2">
    <source>
        <dbReference type="ARBA" id="ARBA00013017"/>
    </source>
</evidence>
<keyword evidence="7" id="KW-0676">Redox-active center</keyword>
<dbReference type="EMBL" id="JAVDQN010000002">
    <property type="protein sequence ID" value="MDR6376867.1"/>
    <property type="molecule type" value="Genomic_DNA"/>
</dbReference>
<comment type="function">
    <text evidence="1">Thiol-specific peroxidase that catalyzes the reduction of hydrogen peroxide and organic hydroperoxides to water and alcohols, respectively. Plays a role in cell protection against oxidative stress by detoxifying peroxides and as sensor of hydrogen peroxide-mediated signaling events.</text>
</comment>
<keyword evidence="3" id="KW-0575">Peroxidase</keyword>
<evidence type="ECO:0000256" key="7">
    <source>
        <dbReference type="ARBA" id="ARBA00023284"/>
    </source>
</evidence>
<evidence type="ECO:0000256" key="9">
    <source>
        <dbReference type="ARBA" id="ARBA00038489"/>
    </source>
</evidence>
<organism evidence="13 14">
    <name type="scientific">Paraburkholderia caledonica</name>
    <dbReference type="NCBI Taxonomy" id="134536"/>
    <lineage>
        <taxon>Bacteria</taxon>
        <taxon>Pseudomonadati</taxon>
        <taxon>Pseudomonadota</taxon>
        <taxon>Betaproteobacteria</taxon>
        <taxon>Burkholderiales</taxon>
        <taxon>Burkholderiaceae</taxon>
        <taxon>Paraburkholderia</taxon>
    </lineage>
</organism>
<dbReference type="PROSITE" id="PS51352">
    <property type="entry name" value="THIOREDOXIN_2"/>
    <property type="match status" value="1"/>
</dbReference>
<evidence type="ECO:0000256" key="4">
    <source>
        <dbReference type="ARBA" id="ARBA00022862"/>
    </source>
</evidence>
<comment type="similarity">
    <text evidence="9">Belongs to the peroxiredoxin family. BCP/PrxQ subfamily.</text>
</comment>
<dbReference type="PANTHER" id="PTHR42801:SF7">
    <property type="entry name" value="SLL1159 PROTEIN"/>
    <property type="match status" value="1"/>
</dbReference>
<evidence type="ECO:0000313" key="14">
    <source>
        <dbReference type="Proteomes" id="UP001185254"/>
    </source>
</evidence>
<keyword evidence="6" id="KW-1015">Disulfide bond</keyword>
<dbReference type="SUPFAM" id="SSF52833">
    <property type="entry name" value="Thioredoxin-like"/>
    <property type="match status" value="1"/>
</dbReference>